<comment type="caution">
    <text evidence="1">The sequence shown here is derived from an EMBL/GenBank/DDBJ whole genome shotgun (WGS) entry which is preliminary data.</text>
</comment>
<dbReference type="AlphaFoldDB" id="A0AA39KDP6"/>
<keyword evidence="2" id="KW-1185">Reference proteome</keyword>
<dbReference type="GeneID" id="85361032"/>
<dbReference type="RefSeq" id="XP_060330253.1">
    <property type="nucleotide sequence ID" value="XM_060477484.1"/>
</dbReference>
<dbReference type="Proteomes" id="UP001175211">
    <property type="component" value="Unassembled WGS sequence"/>
</dbReference>
<evidence type="ECO:0000313" key="2">
    <source>
        <dbReference type="Proteomes" id="UP001175211"/>
    </source>
</evidence>
<accession>A0AA39KDP6</accession>
<dbReference type="EMBL" id="JAUEPS010000019">
    <property type="protein sequence ID" value="KAK0457961.1"/>
    <property type="molecule type" value="Genomic_DNA"/>
</dbReference>
<gene>
    <name evidence="1" type="ORF">EV420DRAFT_1643317</name>
</gene>
<sequence>MAQPENIWMTLAYLIMASANPGTVLYMVARTVIIVSLLSGTLPPLTPKLQKRAAKLKEKHLKLYNKVSLTDPRSWKRYMSKARPIWVKARQLQRKIDKLKKKLQLAKVRALRSALEAALREPQSGGRTQPGMNTVI</sequence>
<reference evidence="1" key="1">
    <citation type="submission" date="2023-06" db="EMBL/GenBank/DDBJ databases">
        <authorList>
            <consortium name="Lawrence Berkeley National Laboratory"/>
            <person name="Ahrendt S."/>
            <person name="Sahu N."/>
            <person name="Indic B."/>
            <person name="Wong-Bajracharya J."/>
            <person name="Merenyi Z."/>
            <person name="Ke H.-M."/>
            <person name="Monk M."/>
            <person name="Kocsube S."/>
            <person name="Drula E."/>
            <person name="Lipzen A."/>
            <person name="Balint B."/>
            <person name="Henrissat B."/>
            <person name="Andreopoulos B."/>
            <person name="Martin F.M."/>
            <person name="Harder C.B."/>
            <person name="Rigling D."/>
            <person name="Ford K.L."/>
            <person name="Foster G.D."/>
            <person name="Pangilinan J."/>
            <person name="Papanicolaou A."/>
            <person name="Barry K."/>
            <person name="LaButti K."/>
            <person name="Viragh M."/>
            <person name="Koriabine M."/>
            <person name="Yan M."/>
            <person name="Riley R."/>
            <person name="Champramary S."/>
            <person name="Plett K.L."/>
            <person name="Tsai I.J."/>
            <person name="Slot J."/>
            <person name="Sipos G."/>
            <person name="Plett J."/>
            <person name="Nagy L.G."/>
            <person name="Grigoriev I.V."/>
        </authorList>
    </citation>
    <scope>NUCLEOTIDE SEQUENCE</scope>
    <source>
        <strain evidence="1">CCBAS 213</strain>
    </source>
</reference>
<organism evidence="1 2">
    <name type="scientific">Armillaria tabescens</name>
    <name type="common">Ringless honey mushroom</name>
    <name type="synonym">Agaricus tabescens</name>
    <dbReference type="NCBI Taxonomy" id="1929756"/>
    <lineage>
        <taxon>Eukaryota</taxon>
        <taxon>Fungi</taxon>
        <taxon>Dikarya</taxon>
        <taxon>Basidiomycota</taxon>
        <taxon>Agaricomycotina</taxon>
        <taxon>Agaricomycetes</taxon>
        <taxon>Agaricomycetidae</taxon>
        <taxon>Agaricales</taxon>
        <taxon>Marasmiineae</taxon>
        <taxon>Physalacriaceae</taxon>
        <taxon>Desarmillaria</taxon>
    </lineage>
</organism>
<evidence type="ECO:0000313" key="1">
    <source>
        <dbReference type="EMBL" id="KAK0457961.1"/>
    </source>
</evidence>
<name>A0AA39KDP6_ARMTA</name>
<proteinExistence type="predicted"/>
<protein>
    <submittedName>
        <fullName evidence="1">Uncharacterized protein</fullName>
    </submittedName>
</protein>